<proteinExistence type="predicted"/>
<dbReference type="InterPro" id="IPR003820">
    <property type="entry name" value="KdpC"/>
</dbReference>
<keyword evidence="6" id="KW-0067">ATP-binding</keyword>
<evidence type="ECO:0000256" key="10">
    <source>
        <dbReference type="ARBA" id="ARBA00023136"/>
    </source>
</evidence>
<evidence type="ECO:0000256" key="2">
    <source>
        <dbReference type="ARBA" id="ARBA00022475"/>
    </source>
</evidence>
<dbReference type="GO" id="GO:0005524">
    <property type="term" value="F:ATP binding"/>
    <property type="evidence" value="ECO:0007669"/>
    <property type="project" value="UniProtKB-KW"/>
</dbReference>
<dbReference type="Proteomes" id="UP000249061">
    <property type="component" value="Unassembled WGS sequence"/>
</dbReference>
<dbReference type="GO" id="GO:0016787">
    <property type="term" value="F:hydrolase activity"/>
    <property type="evidence" value="ECO:0007669"/>
    <property type="project" value="UniProtKB-KW"/>
</dbReference>
<evidence type="ECO:0000256" key="4">
    <source>
        <dbReference type="ARBA" id="ARBA00022692"/>
    </source>
</evidence>
<gene>
    <name evidence="11" type="ORF">DI536_25270</name>
</gene>
<evidence type="ECO:0000313" key="11">
    <source>
        <dbReference type="EMBL" id="PZR08222.1"/>
    </source>
</evidence>
<evidence type="ECO:0000256" key="9">
    <source>
        <dbReference type="ARBA" id="ARBA00023065"/>
    </source>
</evidence>
<keyword evidence="3" id="KW-0633">Potassium transport</keyword>
<keyword evidence="11" id="KW-0378">Hydrolase</keyword>
<keyword evidence="4" id="KW-0812">Transmembrane</keyword>
<dbReference type="EMBL" id="QFQP01000026">
    <property type="protein sequence ID" value="PZR08222.1"/>
    <property type="molecule type" value="Genomic_DNA"/>
</dbReference>
<dbReference type="AlphaFoldDB" id="A0A2W5SZK9"/>
<keyword evidence="8" id="KW-1133">Transmembrane helix</keyword>
<dbReference type="EC" id="3.6.3.12" evidence="11"/>
<keyword evidence="1" id="KW-0813">Transport</keyword>
<keyword evidence="10" id="KW-0472">Membrane</keyword>
<dbReference type="Pfam" id="PF02669">
    <property type="entry name" value="KdpC"/>
    <property type="match status" value="1"/>
</dbReference>
<sequence>MIRPAIVLLTFFTLLTGVAYPLTFTLFGADSLRPGAFATVADGPDVFWTRPSVGTPKASSGSNLGPTNPAFLAAVKARVERVKSAHPTQAKPVPAELVTASGSGIDPHLSPLAVRYQVDRVAAARHVSRERLLELIDDMTEPRFLGVFGEPRVNVVLLNQRLADL</sequence>
<dbReference type="GO" id="GO:0008556">
    <property type="term" value="F:P-type potassium transmembrane transporter activity"/>
    <property type="evidence" value="ECO:0007669"/>
    <property type="project" value="InterPro"/>
</dbReference>
<protein>
    <submittedName>
        <fullName evidence="11">Potassium-transporting ATPase subunit C</fullName>
        <ecNumber evidence="11">3.6.3.12</ecNumber>
    </submittedName>
</protein>
<dbReference type="GO" id="GO:0016020">
    <property type="term" value="C:membrane"/>
    <property type="evidence" value="ECO:0007669"/>
    <property type="project" value="InterPro"/>
</dbReference>
<evidence type="ECO:0000256" key="3">
    <source>
        <dbReference type="ARBA" id="ARBA00022538"/>
    </source>
</evidence>
<evidence type="ECO:0000256" key="1">
    <source>
        <dbReference type="ARBA" id="ARBA00022448"/>
    </source>
</evidence>
<dbReference type="PIRSF" id="PIRSF001296">
    <property type="entry name" value="K_ATPase_KdpC"/>
    <property type="match status" value="1"/>
</dbReference>
<dbReference type="PANTHER" id="PTHR30042:SF2">
    <property type="entry name" value="POTASSIUM-TRANSPORTING ATPASE KDPC SUBUNIT"/>
    <property type="match status" value="1"/>
</dbReference>
<evidence type="ECO:0000256" key="5">
    <source>
        <dbReference type="ARBA" id="ARBA00022741"/>
    </source>
</evidence>
<name>A0A2W5SZK9_9BACT</name>
<organism evidence="11 12">
    <name type="scientific">Archangium gephyra</name>
    <dbReference type="NCBI Taxonomy" id="48"/>
    <lineage>
        <taxon>Bacteria</taxon>
        <taxon>Pseudomonadati</taxon>
        <taxon>Myxococcota</taxon>
        <taxon>Myxococcia</taxon>
        <taxon>Myxococcales</taxon>
        <taxon>Cystobacterineae</taxon>
        <taxon>Archangiaceae</taxon>
        <taxon>Archangium</taxon>
    </lineage>
</organism>
<keyword evidence="7" id="KW-0630">Potassium</keyword>
<evidence type="ECO:0000256" key="6">
    <source>
        <dbReference type="ARBA" id="ARBA00022840"/>
    </source>
</evidence>
<keyword evidence="2" id="KW-1003">Cell membrane</keyword>
<dbReference type="PANTHER" id="PTHR30042">
    <property type="entry name" value="POTASSIUM-TRANSPORTING ATPASE C CHAIN"/>
    <property type="match status" value="1"/>
</dbReference>
<accession>A0A2W5SZK9</accession>
<evidence type="ECO:0000313" key="12">
    <source>
        <dbReference type="Proteomes" id="UP000249061"/>
    </source>
</evidence>
<evidence type="ECO:0000256" key="8">
    <source>
        <dbReference type="ARBA" id="ARBA00022989"/>
    </source>
</evidence>
<reference evidence="11 12" key="1">
    <citation type="submission" date="2017-08" db="EMBL/GenBank/DDBJ databases">
        <title>Infants hospitalized years apart are colonized by the same room-sourced microbial strains.</title>
        <authorList>
            <person name="Brooks B."/>
            <person name="Olm M.R."/>
            <person name="Firek B.A."/>
            <person name="Baker R."/>
            <person name="Thomas B.C."/>
            <person name="Morowitz M.J."/>
            <person name="Banfield J.F."/>
        </authorList>
    </citation>
    <scope>NUCLEOTIDE SEQUENCE [LARGE SCALE GENOMIC DNA]</scope>
    <source>
        <strain evidence="11">S2_003_000_R2_14</strain>
    </source>
</reference>
<keyword evidence="9" id="KW-0406">Ion transport</keyword>
<comment type="caution">
    <text evidence="11">The sequence shown here is derived from an EMBL/GenBank/DDBJ whole genome shotgun (WGS) entry which is preliminary data.</text>
</comment>
<evidence type="ECO:0000256" key="7">
    <source>
        <dbReference type="ARBA" id="ARBA00022958"/>
    </source>
</evidence>
<keyword evidence="5" id="KW-0547">Nucleotide-binding</keyword>